<dbReference type="EMBL" id="JADBEM010000001">
    <property type="protein sequence ID" value="MBE1608147.1"/>
    <property type="molecule type" value="Genomic_DNA"/>
</dbReference>
<evidence type="ECO:0000313" key="3">
    <source>
        <dbReference type="EMBL" id="MBE1608147.1"/>
    </source>
</evidence>
<evidence type="ECO:0000313" key="4">
    <source>
        <dbReference type="Proteomes" id="UP000638648"/>
    </source>
</evidence>
<proteinExistence type="predicted"/>
<feature type="signal peptide" evidence="1">
    <location>
        <begin position="1"/>
        <end position="22"/>
    </location>
</feature>
<dbReference type="InterPro" id="IPR025668">
    <property type="entry name" value="Tnp_DDE_dom"/>
</dbReference>
<evidence type="ECO:0000256" key="1">
    <source>
        <dbReference type="SAM" id="SignalP"/>
    </source>
</evidence>
<sequence>MFTANAAWLVLAVMAFNLTRAAATLTGPTLARATTATIRRKLIAVPARLANSARRIALHLPTAWPWETAWTHLFTSALGCGPPTPATT</sequence>
<accession>A0A927R9R7</accession>
<feature type="chain" id="PRO_5036676689" description="Transposase DDE domain-containing protein" evidence="1">
    <location>
        <begin position="23"/>
        <end position="88"/>
    </location>
</feature>
<keyword evidence="4" id="KW-1185">Reference proteome</keyword>
<feature type="domain" description="Transposase DDE" evidence="2">
    <location>
        <begin position="2"/>
        <end position="74"/>
    </location>
</feature>
<dbReference type="AlphaFoldDB" id="A0A927R9R7"/>
<reference evidence="3" key="1">
    <citation type="submission" date="2020-10" db="EMBL/GenBank/DDBJ databases">
        <title>Sequencing the genomes of 1000 actinobacteria strains.</title>
        <authorList>
            <person name="Klenk H.-P."/>
        </authorList>
    </citation>
    <scope>NUCLEOTIDE SEQUENCE</scope>
    <source>
        <strain evidence="3">DSM 45354</strain>
    </source>
</reference>
<protein>
    <recommendedName>
        <fullName evidence="2">Transposase DDE domain-containing protein</fullName>
    </recommendedName>
</protein>
<name>A0A927R9R7_9ACTN</name>
<gene>
    <name evidence="3" type="ORF">HEB94_004995</name>
</gene>
<evidence type="ECO:0000259" key="2">
    <source>
        <dbReference type="Pfam" id="PF13701"/>
    </source>
</evidence>
<keyword evidence="1" id="KW-0732">Signal</keyword>
<organism evidence="3 4">
    <name type="scientific">Actinopolymorpha pittospori</name>
    <dbReference type="NCBI Taxonomy" id="648752"/>
    <lineage>
        <taxon>Bacteria</taxon>
        <taxon>Bacillati</taxon>
        <taxon>Actinomycetota</taxon>
        <taxon>Actinomycetes</taxon>
        <taxon>Propionibacteriales</taxon>
        <taxon>Actinopolymorphaceae</taxon>
        <taxon>Actinopolymorpha</taxon>
    </lineage>
</organism>
<comment type="caution">
    <text evidence="3">The sequence shown here is derived from an EMBL/GenBank/DDBJ whole genome shotgun (WGS) entry which is preliminary data.</text>
</comment>
<dbReference type="Pfam" id="PF13701">
    <property type="entry name" value="DDE_Tnp_1_4"/>
    <property type="match status" value="1"/>
</dbReference>
<dbReference type="Proteomes" id="UP000638648">
    <property type="component" value="Unassembled WGS sequence"/>
</dbReference>